<evidence type="ECO:0000313" key="2">
    <source>
        <dbReference type="EMBL" id="KIK05379.1"/>
    </source>
</evidence>
<feature type="region of interest" description="Disordered" evidence="1">
    <location>
        <begin position="145"/>
        <end position="210"/>
    </location>
</feature>
<evidence type="ECO:0000256" key="1">
    <source>
        <dbReference type="SAM" id="MobiDB-lite"/>
    </source>
</evidence>
<evidence type="ECO:0000313" key="3">
    <source>
        <dbReference type="Proteomes" id="UP000054477"/>
    </source>
</evidence>
<gene>
    <name evidence="2" type="ORF">K443DRAFT_91432</name>
</gene>
<name>A0A0C9XUU1_9AGAR</name>
<protein>
    <submittedName>
        <fullName evidence="2">Uncharacterized protein</fullName>
    </submittedName>
</protein>
<feature type="compositionally biased region" description="Acidic residues" evidence="1">
    <location>
        <begin position="188"/>
        <end position="204"/>
    </location>
</feature>
<dbReference type="Proteomes" id="UP000054477">
    <property type="component" value="Unassembled WGS sequence"/>
</dbReference>
<dbReference type="AlphaFoldDB" id="A0A0C9XUU1"/>
<dbReference type="OrthoDB" id="8954335at2759"/>
<reference evidence="3" key="2">
    <citation type="submission" date="2015-01" db="EMBL/GenBank/DDBJ databases">
        <title>Evolutionary Origins and Diversification of the Mycorrhizal Mutualists.</title>
        <authorList>
            <consortium name="DOE Joint Genome Institute"/>
            <consortium name="Mycorrhizal Genomics Consortium"/>
            <person name="Kohler A."/>
            <person name="Kuo A."/>
            <person name="Nagy L.G."/>
            <person name="Floudas D."/>
            <person name="Copeland A."/>
            <person name="Barry K.W."/>
            <person name="Cichocki N."/>
            <person name="Veneault-Fourrey C."/>
            <person name="LaButti K."/>
            <person name="Lindquist E.A."/>
            <person name="Lipzen A."/>
            <person name="Lundell T."/>
            <person name="Morin E."/>
            <person name="Murat C."/>
            <person name="Riley R."/>
            <person name="Ohm R."/>
            <person name="Sun H."/>
            <person name="Tunlid A."/>
            <person name="Henrissat B."/>
            <person name="Grigoriev I.V."/>
            <person name="Hibbett D.S."/>
            <person name="Martin F."/>
        </authorList>
    </citation>
    <scope>NUCLEOTIDE SEQUENCE [LARGE SCALE GENOMIC DNA]</scope>
    <source>
        <strain evidence="3">LaAM-08-1</strain>
    </source>
</reference>
<reference evidence="2 3" key="1">
    <citation type="submission" date="2014-04" db="EMBL/GenBank/DDBJ databases">
        <authorList>
            <consortium name="DOE Joint Genome Institute"/>
            <person name="Kuo A."/>
            <person name="Kohler A."/>
            <person name="Nagy L.G."/>
            <person name="Floudas D."/>
            <person name="Copeland A."/>
            <person name="Barry K.W."/>
            <person name="Cichocki N."/>
            <person name="Veneault-Fourrey C."/>
            <person name="LaButti K."/>
            <person name="Lindquist E.A."/>
            <person name="Lipzen A."/>
            <person name="Lundell T."/>
            <person name="Morin E."/>
            <person name="Murat C."/>
            <person name="Sun H."/>
            <person name="Tunlid A."/>
            <person name="Henrissat B."/>
            <person name="Grigoriev I.V."/>
            <person name="Hibbett D.S."/>
            <person name="Martin F."/>
            <person name="Nordberg H.P."/>
            <person name="Cantor M.N."/>
            <person name="Hua S.X."/>
        </authorList>
    </citation>
    <scope>NUCLEOTIDE SEQUENCE [LARGE SCALE GENOMIC DNA]</scope>
    <source>
        <strain evidence="2 3">LaAM-08-1</strain>
    </source>
</reference>
<accession>A0A0C9XUU1</accession>
<organism evidence="2 3">
    <name type="scientific">Laccaria amethystina LaAM-08-1</name>
    <dbReference type="NCBI Taxonomy" id="1095629"/>
    <lineage>
        <taxon>Eukaryota</taxon>
        <taxon>Fungi</taxon>
        <taxon>Dikarya</taxon>
        <taxon>Basidiomycota</taxon>
        <taxon>Agaricomycotina</taxon>
        <taxon>Agaricomycetes</taxon>
        <taxon>Agaricomycetidae</taxon>
        <taxon>Agaricales</taxon>
        <taxon>Agaricineae</taxon>
        <taxon>Hydnangiaceae</taxon>
        <taxon>Laccaria</taxon>
    </lineage>
</organism>
<feature type="compositionally biased region" description="Basic and acidic residues" evidence="1">
    <location>
        <begin position="160"/>
        <end position="169"/>
    </location>
</feature>
<keyword evidence="3" id="KW-1185">Reference proteome</keyword>
<dbReference type="HOGENOM" id="CLU_029866_0_0_1"/>
<sequence>MTNPAPNSKQLVATAALQHLQQFEAEIKAALSFSRISEMDYILLAGFNESVIHSGIGYLEEIHVILKSEFPPNSALLFSLGRIFSPFPGMIFTTCLPYGIQTPVFNSEGKTQEWDEVLFTQAYTYTTLRMGNAMKEMALMSANNCHHEGKVPSGSGSGGDVERNEKKQGDNMPQGREIDNDPQRGSEQDSEGDDNDSNGDDPDNLDSKGSSEAKCISFTIQTEIYPNIPPVLASGPSSSKPSKHFQTLQLKGTITVETKTPQLKPRELASSCIEFKEFKLQSNPDIHSAYYHLAHFRVEIKTKEELTKFTNIRPTSTRAVDSEMKVTEGNKQTLVATLGSTFGISSLKPTALFSISGTKGKESSSTKEFKVFNSRIIQKDYNGAIWWEFIVDDPNQQQQGLDLQELGTLPCVSCTFVGSSDNAPPPPAPDLFGVEVMSCWSLISSESNSLSLLASWLALGSSEVKPPTPYSNLCQIMLLDLPSQLPEDSFYQAVAKATPSRWMAFDVKRQSPYKFTCYINLSNSEEDTT</sequence>
<dbReference type="EMBL" id="KN838560">
    <property type="protein sequence ID" value="KIK05379.1"/>
    <property type="molecule type" value="Genomic_DNA"/>
</dbReference>
<proteinExistence type="predicted"/>
<feature type="compositionally biased region" description="Basic and acidic residues" evidence="1">
    <location>
        <begin position="176"/>
        <end position="187"/>
    </location>
</feature>